<keyword evidence="6" id="KW-0964">Secreted</keyword>
<dbReference type="Gene3D" id="3.50.30.30">
    <property type="match status" value="1"/>
</dbReference>
<dbReference type="CDD" id="cd02130">
    <property type="entry name" value="PA_ScAPY_like"/>
    <property type="match status" value="1"/>
</dbReference>
<sequence length="525" mass="54017">MLDVMKLAVAIGAFAASATASAVAGAVDLRGGYGYGYGYGHGHGGGGHGNKTCKHKPLVNSKALQASIRAPALLNGSQTLLNFAYSYPDRNRLMGGGGHNATVKYLVSQLEALDGYYTVELQPFSAVVHAGATFSLFIDGANTSAGVFDYTGSGDVTGTLVVVANQGCELTDYPSTLSGNIALIQRGACEFGLKSAYAGASGAKGALIYNNIPGGLDGTLGVPPRPEGDYVPTLGLSQDQGAELVASIAAGTTHNATLIVDAQVENRTTHNVLATSNCGALNTTLMLGAHTDSVAAGPGINDDGSGTIGILEVAKHLAKYRVNNAVRFGFWSGEEEGDLGSNHYVDSLSPAGLADIRAYLNFDMIASPNFIHAIYDGDGSSFNESGPAGSGEIEKFFEEYFVSAGENFTATAFDGRSDYAPFIENGIPAGGTFTGAEQIKTAEEALQFGGTAGEPTDANYHGPGDTVDNLDVGAFVLHAKGIAASVAKYATSFESLPPKGLKKRSVAGGVGRKRRAGKKGRKTAI</sequence>
<dbReference type="Pfam" id="PF04389">
    <property type="entry name" value="Peptidase_M28"/>
    <property type="match status" value="1"/>
</dbReference>
<keyword evidence="11 14" id="KW-0862">Zinc</keyword>
<dbReference type="InterPro" id="IPR046450">
    <property type="entry name" value="PA_dom_sf"/>
</dbReference>
<accession>A0A6A6X6K7</accession>
<feature type="signal peptide" evidence="14">
    <location>
        <begin position="1"/>
        <end position="20"/>
    </location>
</feature>
<dbReference type="PANTHER" id="PTHR12147:SF57">
    <property type="entry name" value="PEPTIDE HYDROLASE"/>
    <property type="match status" value="1"/>
</dbReference>
<evidence type="ECO:0000256" key="5">
    <source>
        <dbReference type="ARBA" id="ARBA00022438"/>
    </source>
</evidence>
<evidence type="ECO:0000259" key="17">
    <source>
        <dbReference type="Pfam" id="PF04389"/>
    </source>
</evidence>
<proteinExistence type="inferred from homology"/>
<gene>
    <name evidence="18" type="ORF">K505DRAFT_387935</name>
</gene>
<feature type="domain" description="PA" evidence="16">
    <location>
        <begin position="156"/>
        <end position="244"/>
    </location>
</feature>
<keyword evidence="13" id="KW-0325">Glycoprotein</keyword>
<keyword evidence="12" id="KW-0482">Metalloprotease</keyword>
<comment type="cofactor">
    <cofactor evidence="1">
        <name>Zn(2+)</name>
        <dbReference type="ChEBI" id="CHEBI:29105"/>
    </cofactor>
</comment>
<dbReference type="GO" id="GO:0006508">
    <property type="term" value="P:proteolysis"/>
    <property type="evidence" value="ECO:0007669"/>
    <property type="project" value="UniProtKB-KW"/>
</dbReference>
<dbReference type="CDD" id="cd03876">
    <property type="entry name" value="M28_SGAP_like"/>
    <property type="match status" value="1"/>
</dbReference>
<evidence type="ECO:0000313" key="18">
    <source>
        <dbReference type="EMBL" id="KAF2792150.1"/>
    </source>
</evidence>
<dbReference type="GO" id="GO:0004177">
    <property type="term" value="F:aminopeptidase activity"/>
    <property type="evidence" value="ECO:0007669"/>
    <property type="project" value="UniProtKB-KW"/>
</dbReference>
<dbReference type="InterPro" id="IPR007484">
    <property type="entry name" value="Peptidase_M28"/>
</dbReference>
<feature type="domain" description="Peptidase M28" evidence="17">
    <location>
        <begin position="271"/>
        <end position="484"/>
    </location>
</feature>
<evidence type="ECO:0000256" key="6">
    <source>
        <dbReference type="ARBA" id="ARBA00022525"/>
    </source>
</evidence>
<dbReference type="SUPFAM" id="SSF53187">
    <property type="entry name" value="Zn-dependent exopeptidases"/>
    <property type="match status" value="1"/>
</dbReference>
<evidence type="ECO:0000256" key="3">
    <source>
        <dbReference type="ARBA" id="ARBA00005957"/>
    </source>
</evidence>
<evidence type="ECO:0000256" key="11">
    <source>
        <dbReference type="ARBA" id="ARBA00022833"/>
    </source>
</evidence>
<evidence type="ECO:0000259" key="16">
    <source>
        <dbReference type="Pfam" id="PF02225"/>
    </source>
</evidence>
<feature type="chain" id="PRO_5025713875" description="Peptide hydrolase" evidence="14">
    <location>
        <begin position="21"/>
        <end position="525"/>
    </location>
</feature>
<keyword evidence="19" id="KW-1185">Reference proteome</keyword>
<dbReference type="SUPFAM" id="SSF52025">
    <property type="entry name" value="PA domain"/>
    <property type="match status" value="1"/>
</dbReference>
<evidence type="ECO:0000256" key="2">
    <source>
        <dbReference type="ARBA" id="ARBA00004613"/>
    </source>
</evidence>
<evidence type="ECO:0000256" key="8">
    <source>
        <dbReference type="ARBA" id="ARBA00022723"/>
    </source>
</evidence>
<comment type="subunit">
    <text evidence="4">Monomer.</text>
</comment>
<keyword evidence="9 14" id="KW-0732">Signal</keyword>
<name>A0A6A6X6K7_9PLEO</name>
<evidence type="ECO:0000256" key="4">
    <source>
        <dbReference type="ARBA" id="ARBA00011245"/>
    </source>
</evidence>
<dbReference type="Pfam" id="PF02225">
    <property type="entry name" value="PA"/>
    <property type="match status" value="1"/>
</dbReference>
<dbReference type="PANTHER" id="PTHR12147">
    <property type="entry name" value="METALLOPEPTIDASE M28 FAMILY MEMBER"/>
    <property type="match status" value="1"/>
</dbReference>
<evidence type="ECO:0000256" key="15">
    <source>
        <dbReference type="SAM" id="MobiDB-lite"/>
    </source>
</evidence>
<dbReference type="FunFam" id="3.40.630.10:FF:000054">
    <property type="entry name" value="Peptide hydrolase"/>
    <property type="match status" value="1"/>
</dbReference>
<evidence type="ECO:0000256" key="14">
    <source>
        <dbReference type="RuleBase" id="RU361240"/>
    </source>
</evidence>
<dbReference type="GO" id="GO:0008235">
    <property type="term" value="F:metalloexopeptidase activity"/>
    <property type="evidence" value="ECO:0007669"/>
    <property type="project" value="InterPro"/>
</dbReference>
<evidence type="ECO:0000256" key="9">
    <source>
        <dbReference type="ARBA" id="ARBA00022729"/>
    </source>
</evidence>
<comment type="similarity">
    <text evidence="3">Belongs to the peptidase M28 family. M28A subfamily.</text>
</comment>
<organism evidence="18 19">
    <name type="scientific">Melanomma pulvis-pyrius CBS 109.77</name>
    <dbReference type="NCBI Taxonomy" id="1314802"/>
    <lineage>
        <taxon>Eukaryota</taxon>
        <taxon>Fungi</taxon>
        <taxon>Dikarya</taxon>
        <taxon>Ascomycota</taxon>
        <taxon>Pezizomycotina</taxon>
        <taxon>Dothideomycetes</taxon>
        <taxon>Pleosporomycetidae</taxon>
        <taxon>Pleosporales</taxon>
        <taxon>Melanommataceae</taxon>
        <taxon>Melanomma</taxon>
    </lineage>
</organism>
<evidence type="ECO:0000256" key="10">
    <source>
        <dbReference type="ARBA" id="ARBA00022801"/>
    </source>
</evidence>
<dbReference type="GO" id="GO:0046872">
    <property type="term" value="F:metal ion binding"/>
    <property type="evidence" value="ECO:0007669"/>
    <property type="project" value="UniProtKB-KW"/>
</dbReference>
<evidence type="ECO:0000256" key="7">
    <source>
        <dbReference type="ARBA" id="ARBA00022670"/>
    </source>
</evidence>
<keyword evidence="8 14" id="KW-0479">Metal-binding</keyword>
<evidence type="ECO:0000256" key="12">
    <source>
        <dbReference type="ARBA" id="ARBA00023049"/>
    </source>
</evidence>
<dbReference type="EC" id="3.4.-.-" evidence="14"/>
<evidence type="ECO:0000313" key="19">
    <source>
        <dbReference type="Proteomes" id="UP000799757"/>
    </source>
</evidence>
<dbReference type="InterPro" id="IPR003137">
    <property type="entry name" value="PA_domain"/>
</dbReference>
<dbReference type="AlphaFoldDB" id="A0A6A6X6K7"/>
<evidence type="ECO:0000256" key="1">
    <source>
        <dbReference type="ARBA" id="ARBA00001947"/>
    </source>
</evidence>
<dbReference type="GO" id="GO:0005576">
    <property type="term" value="C:extracellular region"/>
    <property type="evidence" value="ECO:0007669"/>
    <property type="project" value="UniProtKB-SubCell"/>
</dbReference>
<comment type="subcellular location">
    <subcellularLocation>
        <location evidence="2">Secreted</location>
    </subcellularLocation>
</comment>
<feature type="region of interest" description="Disordered" evidence="15">
    <location>
        <begin position="501"/>
        <end position="525"/>
    </location>
</feature>
<keyword evidence="10 14" id="KW-0378">Hydrolase</keyword>
<keyword evidence="7 14" id="KW-0645">Protease</keyword>
<dbReference type="InterPro" id="IPR045175">
    <property type="entry name" value="M28_fam"/>
</dbReference>
<dbReference type="InterPro" id="IPR041756">
    <property type="entry name" value="M28_SGAP-like"/>
</dbReference>
<evidence type="ECO:0000256" key="13">
    <source>
        <dbReference type="ARBA" id="ARBA00023180"/>
    </source>
</evidence>
<protein>
    <recommendedName>
        <fullName evidence="14">Peptide hydrolase</fullName>
        <ecNumber evidence="14">3.4.-.-</ecNumber>
    </recommendedName>
</protein>
<keyword evidence="5" id="KW-0031">Aminopeptidase</keyword>
<dbReference type="EMBL" id="MU001983">
    <property type="protein sequence ID" value="KAF2792150.1"/>
    <property type="molecule type" value="Genomic_DNA"/>
</dbReference>
<dbReference type="Proteomes" id="UP000799757">
    <property type="component" value="Unassembled WGS sequence"/>
</dbReference>
<reference evidence="18" key="1">
    <citation type="journal article" date="2020" name="Stud. Mycol.">
        <title>101 Dothideomycetes genomes: a test case for predicting lifestyles and emergence of pathogens.</title>
        <authorList>
            <person name="Haridas S."/>
            <person name="Albert R."/>
            <person name="Binder M."/>
            <person name="Bloem J."/>
            <person name="Labutti K."/>
            <person name="Salamov A."/>
            <person name="Andreopoulos B."/>
            <person name="Baker S."/>
            <person name="Barry K."/>
            <person name="Bills G."/>
            <person name="Bluhm B."/>
            <person name="Cannon C."/>
            <person name="Castanera R."/>
            <person name="Culley D."/>
            <person name="Daum C."/>
            <person name="Ezra D."/>
            <person name="Gonzalez J."/>
            <person name="Henrissat B."/>
            <person name="Kuo A."/>
            <person name="Liang C."/>
            <person name="Lipzen A."/>
            <person name="Lutzoni F."/>
            <person name="Magnuson J."/>
            <person name="Mondo S."/>
            <person name="Nolan M."/>
            <person name="Ohm R."/>
            <person name="Pangilinan J."/>
            <person name="Park H.-J."/>
            <person name="Ramirez L."/>
            <person name="Alfaro M."/>
            <person name="Sun H."/>
            <person name="Tritt A."/>
            <person name="Yoshinaga Y."/>
            <person name="Zwiers L.-H."/>
            <person name="Turgeon B."/>
            <person name="Goodwin S."/>
            <person name="Spatafora J."/>
            <person name="Crous P."/>
            <person name="Grigoriev I."/>
        </authorList>
    </citation>
    <scope>NUCLEOTIDE SEQUENCE</scope>
    <source>
        <strain evidence="18">CBS 109.77</strain>
    </source>
</reference>
<dbReference type="OrthoDB" id="10013407at2759"/>
<dbReference type="Gene3D" id="3.40.630.10">
    <property type="entry name" value="Zn peptidases"/>
    <property type="match status" value="1"/>
</dbReference>